<dbReference type="GO" id="GO:0016747">
    <property type="term" value="F:acyltransferase activity, transferring groups other than amino-acyl groups"/>
    <property type="evidence" value="ECO:0007669"/>
    <property type="project" value="InterPro"/>
</dbReference>
<dbReference type="EMBL" id="CP001359">
    <property type="protein sequence ID" value="ACL65859.1"/>
    <property type="molecule type" value="Genomic_DNA"/>
</dbReference>
<keyword evidence="3" id="KW-0808">Transferase</keyword>
<dbReference type="Proteomes" id="UP000007089">
    <property type="component" value="Chromosome"/>
</dbReference>
<feature type="transmembrane region" description="Helical" evidence="1">
    <location>
        <begin position="154"/>
        <end position="173"/>
    </location>
</feature>
<feature type="transmembrane region" description="Helical" evidence="1">
    <location>
        <begin position="203"/>
        <end position="222"/>
    </location>
</feature>
<keyword evidence="3" id="KW-0012">Acyltransferase</keyword>
<feature type="transmembrane region" description="Helical" evidence="1">
    <location>
        <begin position="120"/>
        <end position="147"/>
    </location>
</feature>
<reference evidence="3" key="1">
    <citation type="submission" date="2009-01" db="EMBL/GenBank/DDBJ databases">
        <title>Complete sequence of Anaeromyxobacter dehalogenans 2CP-1.</title>
        <authorList>
            <consortium name="US DOE Joint Genome Institute"/>
            <person name="Lucas S."/>
            <person name="Copeland A."/>
            <person name="Lapidus A."/>
            <person name="Glavina del Rio T."/>
            <person name="Dalin E."/>
            <person name="Tice H."/>
            <person name="Bruce D."/>
            <person name="Goodwin L."/>
            <person name="Pitluck S."/>
            <person name="Saunders E."/>
            <person name="Brettin T."/>
            <person name="Detter J.C."/>
            <person name="Han C."/>
            <person name="Larimer F."/>
            <person name="Land M."/>
            <person name="Hauser L."/>
            <person name="Kyrpides N."/>
            <person name="Ovchinnikova G."/>
            <person name="Beliaev A.S."/>
            <person name="Richardson P."/>
        </authorList>
    </citation>
    <scope>NUCLEOTIDE SEQUENCE</scope>
    <source>
        <strain evidence="3">2CP-1</strain>
    </source>
</reference>
<proteinExistence type="predicted"/>
<evidence type="ECO:0000259" key="2">
    <source>
        <dbReference type="Pfam" id="PF01757"/>
    </source>
</evidence>
<dbReference type="HOGENOM" id="CLU_719290_0_0_7"/>
<feature type="transmembrane region" description="Helical" evidence="1">
    <location>
        <begin position="291"/>
        <end position="307"/>
    </location>
</feature>
<protein>
    <submittedName>
        <fullName evidence="3">Acyltransferase family protein</fullName>
    </submittedName>
</protein>
<organism evidence="3 4">
    <name type="scientific">Anaeromyxobacter dehalogenans (strain ATCC BAA-258 / DSM 21875 / 2CP-1)</name>
    <dbReference type="NCBI Taxonomy" id="455488"/>
    <lineage>
        <taxon>Bacteria</taxon>
        <taxon>Pseudomonadati</taxon>
        <taxon>Myxococcota</taxon>
        <taxon>Myxococcia</taxon>
        <taxon>Myxococcales</taxon>
        <taxon>Cystobacterineae</taxon>
        <taxon>Anaeromyxobacteraceae</taxon>
        <taxon>Anaeromyxobacter</taxon>
    </lineage>
</organism>
<dbReference type="RefSeq" id="WP_012633653.1">
    <property type="nucleotide sequence ID" value="NC_011891.1"/>
</dbReference>
<feature type="transmembrane region" description="Helical" evidence="1">
    <location>
        <begin position="58"/>
        <end position="78"/>
    </location>
</feature>
<evidence type="ECO:0000313" key="3">
    <source>
        <dbReference type="EMBL" id="ACL65859.1"/>
    </source>
</evidence>
<evidence type="ECO:0000256" key="1">
    <source>
        <dbReference type="SAM" id="Phobius"/>
    </source>
</evidence>
<dbReference type="KEGG" id="acp:A2cp1_2521"/>
<feature type="transmembrane region" description="Helical" evidence="1">
    <location>
        <begin position="319"/>
        <end position="341"/>
    </location>
</feature>
<keyword evidence="1" id="KW-0472">Membrane</keyword>
<keyword evidence="4" id="KW-1185">Reference proteome</keyword>
<dbReference type="Pfam" id="PF01757">
    <property type="entry name" value="Acyl_transf_3"/>
    <property type="match status" value="1"/>
</dbReference>
<sequence>MSDGSLTTPPKAPRIPTLDAARAVGVVAMVFGHTLDALLSAEARAAPGMVLYWKARGFTAPLFMLVSGWAVTVAIGRGRARGLDIPRGRLGRVLLLLAIGYGLRWPGWGIDALRAGDPAVWSHLLAFDALHVIGVSLLVAALVLALPWTSREKVGVFALLGVLAVALAMRAPAPVLPAPAELPAPGLGMAVAQALGGTSPFPLLPWCIYFFAGAVVGLSAPADARRRTVALALAGAAMFAVTLWTGLEDLPPAHPGLIAYRIGAVLLLLAALSAVPAAAAARLAPVGKASLGVYAIHIPIVWGWSTWHGLALRVGPSLSAWNAVLVAALVLAASFGLHLAIKHARAAGAAGLRRVRSAMDGVALDP</sequence>
<name>B8JCB9_ANAD2</name>
<evidence type="ECO:0000313" key="4">
    <source>
        <dbReference type="Proteomes" id="UP000007089"/>
    </source>
</evidence>
<dbReference type="InterPro" id="IPR002656">
    <property type="entry name" value="Acyl_transf_3_dom"/>
</dbReference>
<feature type="transmembrane region" description="Helical" evidence="1">
    <location>
        <begin position="229"/>
        <end position="246"/>
    </location>
</feature>
<keyword evidence="1" id="KW-1133">Transmembrane helix</keyword>
<gene>
    <name evidence="3" type="ordered locus">A2cp1_2521</name>
</gene>
<feature type="transmembrane region" description="Helical" evidence="1">
    <location>
        <begin position="258"/>
        <end position="279"/>
    </location>
</feature>
<keyword evidence="1" id="KW-0812">Transmembrane</keyword>
<dbReference type="AlphaFoldDB" id="B8JCB9"/>
<feature type="domain" description="Acyltransferase 3" evidence="2">
    <location>
        <begin position="17"/>
        <end position="337"/>
    </location>
</feature>
<accession>B8JCB9</accession>
<feature type="transmembrane region" description="Helical" evidence="1">
    <location>
        <begin position="90"/>
        <end position="108"/>
    </location>
</feature>